<reference evidence="1" key="1">
    <citation type="submission" date="2021-10" db="EMBL/GenBank/DDBJ databases">
        <title>Tropical sea cucumber genome reveals ecological adaptation and Cuvierian tubules defense mechanism.</title>
        <authorList>
            <person name="Chen T."/>
        </authorList>
    </citation>
    <scope>NUCLEOTIDE SEQUENCE</scope>
    <source>
        <strain evidence="1">Nanhai2018</strain>
        <tissue evidence="1">Muscle</tissue>
    </source>
</reference>
<name>A0A9Q1BMN5_HOLLE</name>
<gene>
    <name evidence="1" type="ORF">HOLleu_28849</name>
</gene>
<dbReference type="EMBL" id="JAIZAY010000014">
    <property type="protein sequence ID" value="KAJ8029456.1"/>
    <property type="molecule type" value="Genomic_DNA"/>
</dbReference>
<accession>A0A9Q1BMN5</accession>
<dbReference type="PANTHER" id="PTHR35450">
    <property type="entry name" value="REVERSE TRANSCRIPTASE DOMAIN-CONTAINING PROTEIN"/>
    <property type="match status" value="1"/>
</dbReference>
<dbReference type="Proteomes" id="UP001152320">
    <property type="component" value="Chromosome 14"/>
</dbReference>
<evidence type="ECO:0000313" key="1">
    <source>
        <dbReference type="EMBL" id="KAJ8029456.1"/>
    </source>
</evidence>
<evidence type="ECO:0000313" key="2">
    <source>
        <dbReference type="Proteomes" id="UP001152320"/>
    </source>
</evidence>
<proteinExistence type="predicted"/>
<dbReference type="PANTHER" id="PTHR35450:SF2">
    <property type="entry name" value="REVERSE TRANSCRIPTASE DOMAIN-CONTAINING PROTEIN"/>
    <property type="match status" value="1"/>
</dbReference>
<organism evidence="1 2">
    <name type="scientific">Holothuria leucospilota</name>
    <name type="common">Black long sea cucumber</name>
    <name type="synonym">Mertensiothuria leucospilota</name>
    <dbReference type="NCBI Taxonomy" id="206669"/>
    <lineage>
        <taxon>Eukaryota</taxon>
        <taxon>Metazoa</taxon>
        <taxon>Echinodermata</taxon>
        <taxon>Eleutherozoa</taxon>
        <taxon>Echinozoa</taxon>
        <taxon>Holothuroidea</taxon>
        <taxon>Aspidochirotacea</taxon>
        <taxon>Aspidochirotida</taxon>
        <taxon>Holothuriidae</taxon>
        <taxon>Holothuria</taxon>
    </lineage>
</organism>
<sequence length="461" mass="52711">MKFGLEKCGRLIIKRGKVEVTQGLLLDIGKIRDVEVERGYKYLGILQGMENLQKQVKANTIKTYTKRIRQVMKTKLSGQNKIQAINTYAMPVVSYTAGIIEWTQTEMKDLDRKTRKLLNMYGGLHPRADVHRLYLPRHHGGRGLKEVEVSVTAESVGLDEYIQRMKDKEPLLQAAWQTKQQQQPEVVKKDEWKAGWARRYKSKWREKPLHGQYPQQVEEVTTTEMAYKWLSCTGLKIETEALITAAQDQALNTKSHQANIMKVTTDSKCRMCTETDETVNHLVAGCQKLAATEYLERHNKVAAALHLEICRHYGIPTAEQHPWLHRPETVNETDRVKILWDFEVRTDKVITARRPDIIVVDKQEKTAKIIDVAIPLDKNIRGKEAEKTQKYQDLKLEIQKLWDVKAEVIPIVIGALGAVSTSLEGHLQRAPGEHDMRKLMKQAILGSAHILRRVLDLPGSG</sequence>
<keyword evidence="2" id="KW-1185">Reference proteome</keyword>
<comment type="caution">
    <text evidence="1">The sequence shown here is derived from an EMBL/GenBank/DDBJ whole genome shotgun (WGS) entry which is preliminary data.</text>
</comment>
<dbReference type="AlphaFoldDB" id="A0A9Q1BMN5"/>
<dbReference type="OrthoDB" id="5962029at2759"/>
<protein>
    <submittedName>
        <fullName evidence="1">Uncharacterized protein</fullName>
    </submittedName>
</protein>